<keyword evidence="2" id="KW-0813">Transport</keyword>
<keyword evidence="6" id="KW-0411">Iron-sulfur</keyword>
<dbReference type="Proteomes" id="UP000292507">
    <property type="component" value="Unassembled WGS sequence"/>
</dbReference>
<evidence type="ECO:0000256" key="7">
    <source>
        <dbReference type="ARBA" id="ARBA00023291"/>
    </source>
</evidence>
<evidence type="ECO:0000256" key="5">
    <source>
        <dbReference type="ARBA" id="ARBA00023004"/>
    </source>
</evidence>
<keyword evidence="9" id="KW-1185">Reference proteome</keyword>
<keyword evidence="5" id="KW-0408">Iron</keyword>
<dbReference type="SUPFAM" id="SSF54862">
    <property type="entry name" value="4Fe-4S ferredoxins"/>
    <property type="match status" value="1"/>
</dbReference>
<gene>
    <name evidence="8" type="ORF">BKA19_0469</name>
</gene>
<evidence type="ECO:0000313" key="8">
    <source>
        <dbReference type="EMBL" id="RZU30840.1"/>
    </source>
</evidence>
<reference evidence="8 9" key="1">
    <citation type="submission" date="2019-02" db="EMBL/GenBank/DDBJ databases">
        <title>Sequencing the genomes of 1000 actinobacteria strains.</title>
        <authorList>
            <person name="Klenk H.-P."/>
        </authorList>
    </citation>
    <scope>NUCLEOTIDE SEQUENCE [LARGE SCALE GENOMIC DNA]</scope>
    <source>
        <strain evidence="8 9">DSM 44509</strain>
    </source>
</reference>
<dbReference type="PANTHER" id="PTHR36923">
    <property type="entry name" value="FERREDOXIN"/>
    <property type="match status" value="1"/>
</dbReference>
<keyword evidence="7" id="KW-0003">3Fe-4S</keyword>
<dbReference type="GO" id="GO:0051538">
    <property type="term" value="F:3 iron, 4 sulfur cluster binding"/>
    <property type="evidence" value="ECO:0007669"/>
    <property type="project" value="UniProtKB-KW"/>
</dbReference>
<evidence type="ECO:0000256" key="3">
    <source>
        <dbReference type="ARBA" id="ARBA00022723"/>
    </source>
</evidence>
<evidence type="ECO:0000256" key="6">
    <source>
        <dbReference type="ARBA" id="ARBA00023014"/>
    </source>
</evidence>
<dbReference type="GO" id="GO:0046872">
    <property type="term" value="F:metal ion binding"/>
    <property type="evidence" value="ECO:0007669"/>
    <property type="project" value="UniProtKB-KW"/>
</dbReference>
<dbReference type="Pfam" id="PF13459">
    <property type="entry name" value="Fer4_15"/>
    <property type="match status" value="1"/>
</dbReference>
<comment type="cofactor">
    <cofactor evidence="1">
        <name>[3Fe-4S] cluster</name>
        <dbReference type="ChEBI" id="CHEBI:21137"/>
    </cofactor>
</comment>
<evidence type="ECO:0000313" key="9">
    <source>
        <dbReference type="Proteomes" id="UP000292507"/>
    </source>
</evidence>
<evidence type="ECO:0000256" key="2">
    <source>
        <dbReference type="ARBA" id="ARBA00022448"/>
    </source>
</evidence>
<name>A0A4Q7Y216_9ACTN</name>
<keyword evidence="8" id="KW-0560">Oxidoreductase</keyword>
<keyword evidence="8" id="KW-0223">Dioxygenase</keyword>
<keyword evidence="3" id="KW-0479">Metal-binding</keyword>
<comment type="caution">
    <text evidence="8">The sequence shown here is derived from an EMBL/GenBank/DDBJ whole genome shotgun (WGS) entry which is preliminary data.</text>
</comment>
<keyword evidence="4" id="KW-0249">Electron transport</keyword>
<dbReference type="RefSeq" id="WP_104527216.1">
    <property type="nucleotide sequence ID" value="NZ_POQT01000004.1"/>
</dbReference>
<dbReference type="GO" id="GO:0051213">
    <property type="term" value="F:dioxygenase activity"/>
    <property type="evidence" value="ECO:0007669"/>
    <property type="project" value="UniProtKB-KW"/>
</dbReference>
<evidence type="ECO:0000256" key="4">
    <source>
        <dbReference type="ARBA" id="ARBA00022982"/>
    </source>
</evidence>
<protein>
    <submittedName>
        <fullName evidence="8">3-phenylpropionate/trans-cinnamate dioxygenase ferredoxin reductase subunit</fullName>
    </submittedName>
</protein>
<dbReference type="AlphaFoldDB" id="A0A4Q7Y216"/>
<dbReference type="InterPro" id="IPR051269">
    <property type="entry name" value="Fe-S_cluster_ET"/>
</dbReference>
<evidence type="ECO:0000256" key="1">
    <source>
        <dbReference type="ARBA" id="ARBA00001927"/>
    </source>
</evidence>
<dbReference type="EMBL" id="SHKV01000001">
    <property type="protein sequence ID" value="RZU30840.1"/>
    <property type="molecule type" value="Genomic_DNA"/>
</dbReference>
<organism evidence="8 9">
    <name type="scientific">Blastococcus saxobsidens</name>
    <dbReference type="NCBI Taxonomy" id="138336"/>
    <lineage>
        <taxon>Bacteria</taxon>
        <taxon>Bacillati</taxon>
        <taxon>Actinomycetota</taxon>
        <taxon>Actinomycetes</taxon>
        <taxon>Geodermatophilales</taxon>
        <taxon>Geodermatophilaceae</taxon>
        <taxon>Blastococcus</taxon>
    </lineage>
</organism>
<dbReference type="Gene3D" id="3.30.70.20">
    <property type="match status" value="1"/>
</dbReference>
<proteinExistence type="predicted"/>
<sequence length="65" mass="7299">MPRLKADFEACQGYANCVDATPDVYDIDDDGVVVLLKEEITEAERPRIEEAARSCPVNALWIEDE</sequence>
<dbReference type="PANTHER" id="PTHR36923:SF3">
    <property type="entry name" value="FERREDOXIN"/>
    <property type="match status" value="1"/>
</dbReference>
<accession>A0A4Q7Y216</accession>